<sequence length="170" mass="19681">MEIKRLVQILQAEYEIYQQLYQLSEEKQAIIIDNRVDDLLSIIEDEQAEIEKINQLEEERVETLQEIADRYSLSDGELSFAKLTELISGPNVSELKNTRGKILDLLEDLRNINDTNANLIEESLKLNDYTLQLLTESNIGKTKTYQKPGKLNSSNQQNNQQQQRIIDQKA</sequence>
<keyword evidence="1" id="KW-1005">Bacterial flagellum biogenesis</keyword>
<feature type="compositionally biased region" description="Low complexity" evidence="3">
    <location>
        <begin position="152"/>
        <end position="163"/>
    </location>
</feature>
<dbReference type="RefSeq" id="WP_078809352.1">
    <property type="nucleotide sequence ID" value="NZ_FUWM01000006.1"/>
</dbReference>
<dbReference type="Proteomes" id="UP000190625">
    <property type="component" value="Unassembled WGS sequence"/>
</dbReference>
<keyword evidence="5" id="KW-1185">Reference proteome</keyword>
<dbReference type="GO" id="GO:0044780">
    <property type="term" value="P:bacterial-type flagellum assembly"/>
    <property type="evidence" value="ECO:0007669"/>
    <property type="project" value="InterPro"/>
</dbReference>
<dbReference type="InterPro" id="IPR007809">
    <property type="entry name" value="FlgN-like"/>
</dbReference>
<evidence type="ECO:0000313" key="4">
    <source>
        <dbReference type="EMBL" id="SJZ44301.1"/>
    </source>
</evidence>
<evidence type="ECO:0000256" key="1">
    <source>
        <dbReference type="ARBA" id="ARBA00022795"/>
    </source>
</evidence>
<evidence type="ECO:0000313" key="5">
    <source>
        <dbReference type="Proteomes" id="UP000190625"/>
    </source>
</evidence>
<proteinExistence type="predicted"/>
<dbReference type="EMBL" id="FUWM01000006">
    <property type="protein sequence ID" value="SJZ44301.1"/>
    <property type="molecule type" value="Genomic_DNA"/>
</dbReference>
<keyword evidence="2" id="KW-0175">Coiled coil</keyword>
<dbReference type="OrthoDB" id="2112160at2"/>
<dbReference type="Gene3D" id="1.20.58.300">
    <property type="entry name" value="FlgN-like"/>
    <property type="match status" value="1"/>
</dbReference>
<organism evidence="4 5">
    <name type="scientific">Selenihalanaerobacter shriftii</name>
    <dbReference type="NCBI Taxonomy" id="142842"/>
    <lineage>
        <taxon>Bacteria</taxon>
        <taxon>Bacillati</taxon>
        <taxon>Bacillota</taxon>
        <taxon>Clostridia</taxon>
        <taxon>Halanaerobiales</taxon>
        <taxon>Halobacteroidaceae</taxon>
        <taxon>Selenihalanaerobacter</taxon>
    </lineage>
</organism>
<evidence type="ECO:0000256" key="2">
    <source>
        <dbReference type="SAM" id="Coils"/>
    </source>
</evidence>
<feature type="coiled-coil region" evidence="2">
    <location>
        <begin position="7"/>
        <end position="66"/>
    </location>
</feature>
<evidence type="ECO:0000256" key="3">
    <source>
        <dbReference type="SAM" id="MobiDB-lite"/>
    </source>
</evidence>
<gene>
    <name evidence="4" type="ORF">SAMN02745118_00862</name>
</gene>
<dbReference type="SUPFAM" id="SSF140566">
    <property type="entry name" value="FlgN-like"/>
    <property type="match status" value="1"/>
</dbReference>
<feature type="region of interest" description="Disordered" evidence="3">
    <location>
        <begin position="144"/>
        <end position="170"/>
    </location>
</feature>
<name>A0A1T4KPH6_9FIRM</name>
<accession>A0A1T4KPH6</accession>
<dbReference type="InterPro" id="IPR036679">
    <property type="entry name" value="FlgN-like_sf"/>
</dbReference>
<reference evidence="5" key="1">
    <citation type="submission" date="2017-02" db="EMBL/GenBank/DDBJ databases">
        <authorList>
            <person name="Varghese N."/>
            <person name="Submissions S."/>
        </authorList>
    </citation>
    <scope>NUCLEOTIDE SEQUENCE [LARGE SCALE GENOMIC DNA]</scope>
    <source>
        <strain evidence="5">ATCC BAA-73</strain>
    </source>
</reference>
<protein>
    <submittedName>
        <fullName evidence="4">FlgN protein</fullName>
    </submittedName>
</protein>
<dbReference type="AlphaFoldDB" id="A0A1T4KPH6"/>
<dbReference type="STRING" id="142842.SAMN02745118_00862"/>
<dbReference type="Pfam" id="PF05130">
    <property type="entry name" value="FlgN"/>
    <property type="match status" value="1"/>
</dbReference>